<dbReference type="Proteomes" id="UP000294360">
    <property type="component" value="Plasmid 2"/>
</dbReference>
<geneLocation type="plasmid" evidence="1 2">
    <name>2</name>
</geneLocation>
<evidence type="ECO:0000313" key="1">
    <source>
        <dbReference type="EMBL" id="VFU16520.1"/>
    </source>
</evidence>
<proteinExistence type="predicted"/>
<sequence length="64" mass="7199">MHVKTQLNAVRCCARWARTLHECMDQPRWPRPADRKKAAGYDAESAQTNRGYCAGIMAYPCDGA</sequence>
<reference evidence="1 2" key="1">
    <citation type="submission" date="2019-03" db="EMBL/GenBank/DDBJ databases">
        <authorList>
            <person name="Kox A.R. M."/>
        </authorList>
    </citation>
    <scope>NUCLEOTIDE SEQUENCE [LARGE SCALE GENOMIC DNA]</scope>
    <source>
        <strain evidence="1">MTUNDRAET4 annotated genome</strain>
        <plasmid evidence="2">2</plasmid>
    </source>
</reference>
<keyword evidence="1" id="KW-0614">Plasmid</keyword>
<organism evidence="1 2">
    <name type="scientific">Methylocella tundrae</name>
    <dbReference type="NCBI Taxonomy" id="227605"/>
    <lineage>
        <taxon>Bacteria</taxon>
        <taxon>Pseudomonadati</taxon>
        <taxon>Pseudomonadota</taxon>
        <taxon>Alphaproteobacteria</taxon>
        <taxon>Hyphomicrobiales</taxon>
        <taxon>Beijerinckiaceae</taxon>
        <taxon>Methylocella</taxon>
    </lineage>
</organism>
<dbReference type="AlphaFoldDB" id="A0A4U8Z6X4"/>
<protein>
    <submittedName>
        <fullName evidence="1">Uncharacterized protein</fullName>
    </submittedName>
</protein>
<accession>A0A4U8Z6X4</accession>
<evidence type="ECO:0000313" key="2">
    <source>
        <dbReference type="Proteomes" id="UP000294360"/>
    </source>
</evidence>
<dbReference type="EMBL" id="LR536451">
    <property type="protein sequence ID" value="VFU16520.1"/>
    <property type="molecule type" value="Genomic_DNA"/>
</dbReference>
<dbReference type="KEGG" id="mtun:MTUNDRAET4_0172.1"/>
<gene>
    <name evidence="1" type="ORF">MTUNDRAET4_0172</name>
</gene>
<name>A0A4U8Z6X4_METTU</name>